<gene>
    <name evidence="1" type="ORF">Enr10x_09490</name>
    <name evidence="2" type="ORF">Pan153_29070</name>
</gene>
<organism evidence="2 4">
    <name type="scientific">Gimesia panareensis</name>
    <dbReference type="NCBI Taxonomy" id="2527978"/>
    <lineage>
        <taxon>Bacteria</taxon>
        <taxon>Pseudomonadati</taxon>
        <taxon>Planctomycetota</taxon>
        <taxon>Planctomycetia</taxon>
        <taxon>Planctomycetales</taxon>
        <taxon>Planctomycetaceae</taxon>
        <taxon>Gimesia</taxon>
    </lineage>
</organism>
<name>A0A518FPM0_9PLAN</name>
<proteinExistence type="predicted"/>
<evidence type="ECO:0000313" key="2">
    <source>
        <dbReference type="EMBL" id="QDV18250.1"/>
    </source>
</evidence>
<dbReference type="EMBL" id="CP037421">
    <property type="protein sequence ID" value="QDT25652.1"/>
    <property type="molecule type" value="Genomic_DNA"/>
</dbReference>
<dbReference type="Proteomes" id="UP000315647">
    <property type="component" value="Chromosome"/>
</dbReference>
<sequence length="86" mass="9976">MNHERHEIHENFPIRSLFNLVLYFKNPSPLLSNQFDFNTEEGVGPNVIRAERSERETDSEVSRFQSTIPLRTNVESVTAFSIARVL</sequence>
<evidence type="ECO:0000313" key="3">
    <source>
        <dbReference type="Proteomes" id="UP000315647"/>
    </source>
</evidence>
<dbReference type="AlphaFoldDB" id="A0A518FPM0"/>
<accession>A0A517Q253</accession>
<evidence type="ECO:0000313" key="1">
    <source>
        <dbReference type="EMBL" id="QDT25652.1"/>
    </source>
</evidence>
<accession>A0A518A1J5</accession>
<evidence type="ECO:0000313" key="4">
    <source>
        <dbReference type="Proteomes" id="UP000320839"/>
    </source>
</evidence>
<protein>
    <submittedName>
        <fullName evidence="2">Uncharacterized protein</fullName>
    </submittedName>
</protein>
<dbReference type="EMBL" id="CP036317">
    <property type="protein sequence ID" value="QDV18250.1"/>
    <property type="molecule type" value="Genomic_DNA"/>
</dbReference>
<accession>A0A518FPM0</accession>
<reference evidence="2 4" key="1">
    <citation type="submission" date="2019-02" db="EMBL/GenBank/DDBJ databases">
        <title>Deep-cultivation of Planctomycetes and their phenomic and genomic characterization uncovers novel biology.</title>
        <authorList>
            <person name="Wiegand S."/>
            <person name="Jogler M."/>
            <person name="Boedeker C."/>
            <person name="Pinto D."/>
            <person name="Vollmers J."/>
            <person name="Rivas-Marin E."/>
            <person name="Kohn T."/>
            <person name="Peeters S.H."/>
            <person name="Heuer A."/>
            <person name="Rast P."/>
            <person name="Oberbeckmann S."/>
            <person name="Bunk B."/>
            <person name="Jeske O."/>
            <person name="Meyerdierks A."/>
            <person name="Storesund J.E."/>
            <person name="Kallscheuer N."/>
            <person name="Luecker S."/>
            <person name="Lage O.M."/>
            <person name="Pohl T."/>
            <person name="Merkel B.J."/>
            <person name="Hornburger P."/>
            <person name="Mueller R.-W."/>
            <person name="Bruemmer F."/>
            <person name="Labrenz M."/>
            <person name="Spormann A.M."/>
            <person name="Op den Camp H."/>
            <person name="Overmann J."/>
            <person name="Amann R."/>
            <person name="Jetten M.S.M."/>
            <person name="Mascher T."/>
            <person name="Medema M.H."/>
            <person name="Devos D.P."/>
            <person name="Kaster A.-K."/>
            <person name="Ovreas L."/>
            <person name="Rohde M."/>
            <person name="Galperin M.Y."/>
            <person name="Jogler C."/>
        </authorList>
    </citation>
    <scope>NUCLEOTIDE SEQUENCE [LARGE SCALE GENOMIC DNA]</scope>
    <source>
        <strain evidence="1 3">Enr10</strain>
        <strain evidence="2 4">Pan153</strain>
    </source>
</reference>
<keyword evidence="3" id="KW-1185">Reference proteome</keyword>
<dbReference type="Proteomes" id="UP000320839">
    <property type="component" value="Chromosome"/>
</dbReference>